<dbReference type="GO" id="GO:0000287">
    <property type="term" value="F:magnesium ion binding"/>
    <property type="evidence" value="ECO:0007669"/>
    <property type="project" value="UniProtKB-UniRule"/>
</dbReference>
<protein>
    <recommendedName>
        <fullName evidence="9">Thiamine-phosphate synthase</fullName>
        <shortName evidence="9">TP synthase</shortName>
        <shortName evidence="9">TPS</shortName>
        <ecNumber evidence="9">2.5.1.3</ecNumber>
    </recommendedName>
    <alternativeName>
        <fullName evidence="9">Thiamine-phosphate pyrophosphorylase</fullName>
        <shortName evidence="9">TMP pyrophosphorylase</shortName>
        <shortName evidence="9">TMP-PPase</shortName>
    </alternativeName>
</protein>
<dbReference type="UniPathway" id="UPA00060">
    <property type="reaction ID" value="UER00141"/>
</dbReference>
<dbReference type="HAMAP" id="MF_00097">
    <property type="entry name" value="TMP_synthase"/>
    <property type="match status" value="1"/>
</dbReference>
<dbReference type="InterPro" id="IPR034291">
    <property type="entry name" value="TMP_synthase"/>
</dbReference>
<comment type="catalytic activity">
    <reaction evidence="8 9 10">
        <text>2-[(2R,5Z)-2-carboxy-4-methylthiazol-5(2H)-ylidene]ethyl phosphate + 4-amino-2-methyl-5-(diphosphooxymethyl)pyrimidine + 2 H(+) = thiamine phosphate + CO2 + diphosphate</text>
        <dbReference type="Rhea" id="RHEA:47844"/>
        <dbReference type="ChEBI" id="CHEBI:15378"/>
        <dbReference type="ChEBI" id="CHEBI:16526"/>
        <dbReference type="ChEBI" id="CHEBI:33019"/>
        <dbReference type="ChEBI" id="CHEBI:37575"/>
        <dbReference type="ChEBI" id="CHEBI:57841"/>
        <dbReference type="ChEBI" id="CHEBI:62899"/>
        <dbReference type="EC" id="2.5.1.3"/>
    </reaction>
</comment>
<dbReference type="InterPro" id="IPR013785">
    <property type="entry name" value="Aldolase_TIM"/>
</dbReference>
<dbReference type="InterPro" id="IPR036206">
    <property type="entry name" value="ThiamineP_synth_sf"/>
</dbReference>
<evidence type="ECO:0000256" key="2">
    <source>
        <dbReference type="ARBA" id="ARBA00022679"/>
    </source>
</evidence>
<dbReference type="EC" id="2.5.1.3" evidence="9"/>
<dbReference type="GO" id="GO:0004789">
    <property type="term" value="F:thiamine-phosphate diphosphorylase activity"/>
    <property type="evidence" value="ECO:0007669"/>
    <property type="project" value="UniProtKB-UniRule"/>
</dbReference>
<comment type="caution">
    <text evidence="13">The sequence shown here is derived from an EMBL/GenBank/DDBJ whole genome shotgun (WGS) entry which is preliminary data.</text>
</comment>
<dbReference type="PANTHER" id="PTHR20857">
    <property type="entry name" value="THIAMINE-PHOSPHATE PYROPHOSPHORYLASE"/>
    <property type="match status" value="1"/>
</dbReference>
<reference evidence="13 14" key="1">
    <citation type="submission" date="2018-06" db="EMBL/GenBank/DDBJ databases">
        <title>Extensive metabolic versatility and redundancy in microbially diverse, dynamic hydrothermal sediments.</title>
        <authorList>
            <person name="Dombrowski N."/>
            <person name="Teske A."/>
            <person name="Baker B.J."/>
        </authorList>
    </citation>
    <scope>NUCLEOTIDE SEQUENCE [LARGE SCALE GENOMIC DNA]</scope>
    <source>
        <strain evidence="13">B66_G16</strain>
    </source>
</reference>
<dbReference type="SUPFAM" id="SSF51391">
    <property type="entry name" value="Thiamin phosphate synthase"/>
    <property type="match status" value="1"/>
</dbReference>
<evidence type="ECO:0000256" key="7">
    <source>
        <dbReference type="ARBA" id="ARBA00047851"/>
    </source>
</evidence>
<evidence type="ECO:0000313" key="13">
    <source>
        <dbReference type="EMBL" id="RLE47505.1"/>
    </source>
</evidence>
<dbReference type="Pfam" id="PF02581">
    <property type="entry name" value="TMP-TENI"/>
    <property type="match status" value="1"/>
</dbReference>
<evidence type="ECO:0000256" key="8">
    <source>
        <dbReference type="ARBA" id="ARBA00047883"/>
    </source>
</evidence>
<feature type="binding site" evidence="9">
    <location>
        <position position="107"/>
    </location>
    <ligand>
        <name>4-amino-2-methyl-5-(diphosphooxymethyl)pyrimidine</name>
        <dbReference type="ChEBI" id="CHEBI:57841"/>
    </ligand>
</feature>
<dbReference type="AlphaFoldDB" id="A0A497EL88"/>
<feature type="binding site" evidence="9">
    <location>
        <begin position="38"/>
        <end position="42"/>
    </location>
    <ligand>
        <name>4-amino-2-methyl-5-(diphosphooxymethyl)pyrimidine</name>
        <dbReference type="ChEBI" id="CHEBI:57841"/>
    </ligand>
</feature>
<dbReference type="InterPro" id="IPR022998">
    <property type="entry name" value="ThiamineP_synth_TenI"/>
</dbReference>
<dbReference type="FunFam" id="3.20.20.70:FF:000096">
    <property type="entry name" value="Thiamine-phosphate synthase"/>
    <property type="match status" value="1"/>
</dbReference>
<evidence type="ECO:0000256" key="5">
    <source>
        <dbReference type="ARBA" id="ARBA00022977"/>
    </source>
</evidence>
<evidence type="ECO:0000259" key="12">
    <source>
        <dbReference type="Pfam" id="PF02581"/>
    </source>
</evidence>
<evidence type="ECO:0000256" key="9">
    <source>
        <dbReference type="HAMAP-Rule" id="MF_00097"/>
    </source>
</evidence>
<feature type="binding site" evidence="9">
    <location>
        <position position="70"/>
    </location>
    <ligand>
        <name>4-amino-2-methyl-5-(diphosphooxymethyl)pyrimidine</name>
        <dbReference type="ChEBI" id="CHEBI:57841"/>
    </ligand>
</feature>
<keyword evidence="5 9" id="KW-0784">Thiamine biosynthesis</keyword>
<comment type="function">
    <text evidence="9">Condenses 4-methyl-5-(beta-hydroxyethyl)thiazole monophosphate (THZ-P) and 2-methyl-4-amino-5-hydroxymethyl pyrimidine pyrophosphate (HMP-PP) to form thiamine monophosphate (TMP).</text>
</comment>
<keyword evidence="3 9" id="KW-0479">Metal-binding</keyword>
<gene>
    <name evidence="9 13" type="primary">thiE</name>
    <name evidence="13" type="ORF">DRJ31_08755</name>
</gene>
<evidence type="ECO:0000256" key="4">
    <source>
        <dbReference type="ARBA" id="ARBA00022842"/>
    </source>
</evidence>
<comment type="catalytic activity">
    <reaction evidence="7 9 10">
        <text>2-(2-carboxy-4-methylthiazol-5-yl)ethyl phosphate + 4-amino-2-methyl-5-(diphosphooxymethyl)pyrimidine + 2 H(+) = thiamine phosphate + CO2 + diphosphate</text>
        <dbReference type="Rhea" id="RHEA:47848"/>
        <dbReference type="ChEBI" id="CHEBI:15378"/>
        <dbReference type="ChEBI" id="CHEBI:16526"/>
        <dbReference type="ChEBI" id="CHEBI:33019"/>
        <dbReference type="ChEBI" id="CHEBI:37575"/>
        <dbReference type="ChEBI" id="CHEBI:57841"/>
        <dbReference type="ChEBI" id="CHEBI:62890"/>
        <dbReference type="EC" id="2.5.1.3"/>
    </reaction>
</comment>
<feature type="binding site" evidence="9">
    <location>
        <begin position="183"/>
        <end position="184"/>
    </location>
    <ligand>
        <name>2-[(2R,5Z)-2-carboxy-4-methylthiazol-5(2H)-ylidene]ethyl phosphate</name>
        <dbReference type="ChEBI" id="CHEBI:62899"/>
    </ligand>
</feature>
<accession>A0A497EL88</accession>
<comment type="cofactor">
    <cofactor evidence="9">
        <name>Mg(2+)</name>
        <dbReference type="ChEBI" id="CHEBI:18420"/>
    </cofactor>
    <text evidence="9">Binds 1 Mg(2+) ion per subunit.</text>
</comment>
<dbReference type="Gene3D" id="3.20.20.70">
    <property type="entry name" value="Aldolase class I"/>
    <property type="match status" value="1"/>
</dbReference>
<comment type="pathway">
    <text evidence="1 9 11">Cofactor biosynthesis; thiamine diphosphate biosynthesis; thiamine phosphate from 4-amino-2-methyl-5-diphosphomethylpyrimidine and 4-methyl-5-(2-phosphoethyl)-thiazole: step 1/1.</text>
</comment>
<feature type="binding site" evidence="9">
    <location>
        <position position="135"/>
    </location>
    <ligand>
        <name>4-amino-2-methyl-5-(diphosphooxymethyl)pyrimidine</name>
        <dbReference type="ChEBI" id="CHEBI:57841"/>
    </ligand>
</feature>
<evidence type="ECO:0000313" key="14">
    <source>
        <dbReference type="Proteomes" id="UP000278475"/>
    </source>
</evidence>
<dbReference type="Proteomes" id="UP000278475">
    <property type="component" value="Unassembled WGS sequence"/>
</dbReference>
<evidence type="ECO:0000256" key="10">
    <source>
        <dbReference type="RuleBase" id="RU003826"/>
    </source>
</evidence>
<feature type="binding site" evidence="9">
    <location>
        <position position="71"/>
    </location>
    <ligand>
        <name>Mg(2+)</name>
        <dbReference type="ChEBI" id="CHEBI:18420"/>
    </ligand>
</feature>
<comment type="catalytic activity">
    <reaction evidence="6 9 10">
        <text>4-methyl-5-(2-phosphooxyethyl)-thiazole + 4-amino-2-methyl-5-(diphosphooxymethyl)pyrimidine + H(+) = thiamine phosphate + diphosphate</text>
        <dbReference type="Rhea" id="RHEA:22328"/>
        <dbReference type="ChEBI" id="CHEBI:15378"/>
        <dbReference type="ChEBI" id="CHEBI:33019"/>
        <dbReference type="ChEBI" id="CHEBI:37575"/>
        <dbReference type="ChEBI" id="CHEBI:57841"/>
        <dbReference type="ChEBI" id="CHEBI:58296"/>
        <dbReference type="EC" id="2.5.1.3"/>
    </reaction>
</comment>
<dbReference type="EMBL" id="QMQV01000122">
    <property type="protein sequence ID" value="RLE47505.1"/>
    <property type="molecule type" value="Genomic_DNA"/>
</dbReference>
<dbReference type="PANTHER" id="PTHR20857:SF23">
    <property type="entry name" value="THIAMINE BIOSYNTHETIC BIFUNCTIONAL ENZYME"/>
    <property type="match status" value="1"/>
</dbReference>
<keyword evidence="2 9" id="KW-0808">Transferase</keyword>
<evidence type="ECO:0000256" key="6">
    <source>
        <dbReference type="ARBA" id="ARBA00047334"/>
    </source>
</evidence>
<dbReference type="NCBIfam" id="TIGR00693">
    <property type="entry name" value="thiE"/>
    <property type="match status" value="1"/>
</dbReference>
<feature type="binding site" evidence="9">
    <location>
        <begin position="132"/>
        <end position="134"/>
    </location>
    <ligand>
        <name>2-[(2R,5Z)-2-carboxy-4-methylthiazol-5(2H)-ylidene]ethyl phosphate</name>
        <dbReference type="ChEBI" id="CHEBI:62899"/>
    </ligand>
</feature>
<proteinExistence type="inferred from homology"/>
<feature type="binding site" evidence="9">
    <location>
        <position position="90"/>
    </location>
    <ligand>
        <name>Mg(2+)</name>
        <dbReference type="ChEBI" id="CHEBI:18420"/>
    </ligand>
</feature>
<keyword evidence="4 9" id="KW-0460">Magnesium</keyword>
<comment type="similarity">
    <text evidence="9 10">Belongs to the thiamine-phosphate synthase family.</text>
</comment>
<sequence length="209" mass="23061">MQKPVIKKLVVYFITDSRYGKHEELAEKALKGGVRAIQFREKHLNDKERFHIAKRLRKITLDYDALLFINDRVDIAMAVYADGVHVGQTDLPAYAIKEIFDGYIGVSTHTVDEAREAEKYADYLGVGPIFATKTKEDAREAIGIDGLKKIVNAVKKPVIAIGGITADHVSSIFKAGASGIAVVSAIAAEKDVEAAARRFVELAHKYKFS</sequence>
<dbReference type="GO" id="GO:0005737">
    <property type="term" value="C:cytoplasm"/>
    <property type="evidence" value="ECO:0007669"/>
    <property type="project" value="TreeGrafter"/>
</dbReference>
<dbReference type="GO" id="GO:0009228">
    <property type="term" value="P:thiamine biosynthetic process"/>
    <property type="evidence" value="ECO:0007669"/>
    <property type="project" value="UniProtKB-KW"/>
</dbReference>
<evidence type="ECO:0000256" key="1">
    <source>
        <dbReference type="ARBA" id="ARBA00005165"/>
    </source>
</evidence>
<feature type="binding site" evidence="9">
    <location>
        <position position="163"/>
    </location>
    <ligand>
        <name>2-[(2R,5Z)-2-carboxy-4-methylthiazol-5(2H)-ylidene]ethyl phosphate</name>
        <dbReference type="ChEBI" id="CHEBI:62899"/>
    </ligand>
</feature>
<evidence type="ECO:0000256" key="3">
    <source>
        <dbReference type="ARBA" id="ARBA00022723"/>
    </source>
</evidence>
<evidence type="ECO:0000256" key="11">
    <source>
        <dbReference type="RuleBase" id="RU004253"/>
    </source>
</evidence>
<dbReference type="GO" id="GO:0009229">
    <property type="term" value="P:thiamine diphosphate biosynthetic process"/>
    <property type="evidence" value="ECO:0007669"/>
    <property type="project" value="UniProtKB-UniRule"/>
</dbReference>
<organism evidence="13 14">
    <name type="scientific">Thermoproteota archaeon</name>
    <dbReference type="NCBI Taxonomy" id="2056631"/>
    <lineage>
        <taxon>Archaea</taxon>
        <taxon>Thermoproteota</taxon>
    </lineage>
</organism>
<dbReference type="CDD" id="cd00564">
    <property type="entry name" value="TMP_TenI"/>
    <property type="match status" value="1"/>
</dbReference>
<name>A0A497EL88_9CREN</name>
<feature type="domain" description="Thiamine phosphate synthase/TenI" evidence="12">
    <location>
        <begin position="11"/>
        <end position="186"/>
    </location>
</feature>